<sequence length="676" mass="73230">MVLITKYFWIHDKSAKNTAAPSVDDYTTATFEPQSLSSRMLPDRVLARFFAPKREKGQLVPSISGIIKAGDDHVYTSALFHNLRGQPLDLTLETIYDAFGHALRSRSMAERSSYPPPIARLLSSSSSTATQQSVRQGPSLRASKEGRYEFQSESKSATASSRRSLDLLEIGIGRSKSRSKRAAPELVTMVGALEGVTGGSQSVTKEWVHEVQHAQNLDGRTGITVTAAELAALSVILGCSPSLAQVTQGLERTNQQPVIDRRGAFGISISGLKVEKGKYHISLTHHTRNKAQLPARGSGYSTLFAKHMAFGSLPYSASKSGINSINITTDTLEALEKGTALQLQNSDPLTPASHFLLSLPSSRNTIFHTLAPASDVKAGAPDLLLDVISSLPFMGGLTPLASTPLIQTVHFVAAAGLPDGRLLQRLDALIEKVHRQAPHLHLFGPLYEPGNAGLLFRERERLGRLATGATEQDTAADKAARVGRYMTLIERLMALVPGMKPEQVLSAVKDGVRREMTRCYQDAIAAAHSNDGIHKRNSTLSSRSTRRSNRSSSSPPLSPHTSSTSSSTYQMPSIRSVSAPLSHTISISPSAELLTRSSLTNTTTTTHSSSSTFPMHNLGRHVEAILKQSLPLDIETVATVVRLVIVAWTLSVARVEQDEYDEYEDELSGKDEYILA</sequence>
<dbReference type="EMBL" id="MU005768">
    <property type="protein sequence ID" value="KAF2711080.1"/>
    <property type="molecule type" value="Genomic_DNA"/>
</dbReference>
<evidence type="ECO:0000256" key="1">
    <source>
        <dbReference type="SAM" id="MobiDB-lite"/>
    </source>
</evidence>
<dbReference type="AlphaFoldDB" id="A0A6G1KE77"/>
<feature type="region of interest" description="Disordered" evidence="1">
    <location>
        <begin position="114"/>
        <end position="157"/>
    </location>
</feature>
<organism evidence="2 3">
    <name type="scientific">Pleomassaria siparia CBS 279.74</name>
    <dbReference type="NCBI Taxonomy" id="1314801"/>
    <lineage>
        <taxon>Eukaryota</taxon>
        <taxon>Fungi</taxon>
        <taxon>Dikarya</taxon>
        <taxon>Ascomycota</taxon>
        <taxon>Pezizomycotina</taxon>
        <taxon>Dothideomycetes</taxon>
        <taxon>Pleosporomycetidae</taxon>
        <taxon>Pleosporales</taxon>
        <taxon>Pleomassariaceae</taxon>
        <taxon>Pleomassaria</taxon>
    </lineage>
</organism>
<keyword evidence="3" id="KW-1185">Reference proteome</keyword>
<feature type="compositionally biased region" description="Low complexity" evidence="1">
    <location>
        <begin position="550"/>
        <end position="568"/>
    </location>
</feature>
<protein>
    <submittedName>
        <fullName evidence="2">Uncharacterized protein</fullName>
    </submittedName>
</protein>
<evidence type="ECO:0000313" key="3">
    <source>
        <dbReference type="Proteomes" id="UP000799428"/>
    </source>
</evidence>
<name>A0A6G1KE77_9PLEO</name>
<feature type="region of interest" description="Disordered" evidence="1">
    <location>
        <begin position="530"/>
        <end position="572"/>
    </location>
</feature>
<proteinExistence type="predicted"/>
<feature type="compositionally biased region" description="Basic and acidic residues" evidence="1">
    <location>
        <begin position="142"/>
        <end position="152"/>
    </location>
</feature>
<dbReference type="OrthoDB" id="5245206at2759"/>
<feature type="compositionally biased region" description="Low complexity" evidence="1">
    <location>
        <begin position="119"/>
        <end position="135"/>
    </location>
</feature>
<gene>
    <name evidence="2" type="ORF">K504DRAFT_241817</name>
</gene>
<dbReference type="Proteomes" id="UP000799428">
    <property type="component" value="Unassembled WGS sequence"/>
</dbReference>
<accession>A0A6G1KE77</accession>
<reference evidence="2" key="1">
    <citation type="journal article" date="2020" name="Stud. Mycol.">
        <title>101 Dothideomycetes genomes: a test case for predicting lifestyles and emergence of pathogens.</title>
        <authorList>
            <person name="Haridas S."/>
            <person name="Albert R."/>
            <person name="Binder M."/>
            <person name="Bloem J."/>
            <person name="Labutti K."/>
            <person name="Salamov A."/>
            <person name="Andreopoulos B."/>
            <person name="Baker S."/>
            <person name="Barry K."/>
            <person name="Bills G."/>
            <person name="Bluhm B."/>
            <person name="Cannon C."/>
            <person name="Castanera R."/>
            <person name="Culley D."/>
            <person name="Daum C."/>
            <person name="Ezra D."/>
            <person name="Gonzalez J."/>
            <person name="Henrissat B."/>
            <person name="Kuo A."/>
            <person name="Liang C."/>
            <person name="Lipzen A."/>
            <person name="Lutzoni F."/>
            <person name="Magnuson J."/>
            <person name="Mondo S."/>
            <person name="Nolan M."/>
            <person name="Ohm R."/>
            <person name="Pangilinan J."/>
            <person name="Park H.-J."/>
            <person name="Ramirez L."/>
            <person name="Alfaro M."/>
            <person name="Sun H."/>
            <person name="Tritt A."/>
            <person name="Yoshinaga Y."/>
            <person name="Zwiers L.-H."/>
            <person name="Turgeon B."/>
            <person name="Goodwin S."/>
            <person name="Spatafora J."/>
            <person name="Crous P."/>
            <person name="Grigoriev I."/>
        </authorList>
    </citation>
    <scope>NUCLEOTIDE SEQUENCE</scope>
    <source>
        <strain evidence="2">CBS 279.74</strain>
    </source>
</reference>
<evidence type="ECO:0000313" key="2">
    <source>
        <dbReference type="EMBL" id="KAF2711080.1"/>
    </source>
</evidence>